<sequence>MNITLLILNKALCFTLLFTLNQACNKKNPKMVPPAALISNSSELGKDTISTTEVYGSDKKIQLEAKIIRILDGDTAEILYGQLPIKFRLEHIDCPEKRGKQPFGNKAKIALSDLCFGQMVTISSDGKFDRNGRLIGVIFNKDSLNVNKEMVRLGMAWHFKKYSEDMSYDLLEREARASKVGLWSDPNPIAPWDYR</sequence>
<keyword evidence="1" id="KW-0540">Nuclease</keyword>
<evidence type="ECO:0000313" key="6">
    <source>
        <dbReference type="EMBL" id="TQO37530.1"/>
    </source>
</evidence>
<feature type="domain" description="TNase-like" evidence="5">
    <location>
        <begin position="61"/>
        <end position="185"/>
    </location>
</feature>
<gene>
    <name evidence="6" type="ORF">GQ41_2139</name>
</gene>
<dbReference type="EMBL" id="VHIF01000001">
    <property type="protein sequence ID" value="TQO37530.1"/>
    <property type="molecule type" value="Genomic_DNA"/>
</dbReference>
<keyword evidence="4" id="KW-0732">Signal</keyword>
<protein>
    <submittedName>
        <fullName evidence="6">Endonuclease YncB(Thermonuclease family)</fullName>
    </submittedName>
</protein>
<dbReference type="SMART" id="SM00318">
    <property type="entry name" value="SNc"/>
    <property type="match status" value="1"/>
</dbReference>
<evidence type="ECO:0000313" key="7">
    <source>
        <dbReference type="Proteomes" id="UP000315363"/>
    </source>
</evidence>
<evidence type="ECO:0000256" key="2">
    <source>
        <dbReference type="ARBA" id="ARBA00022759"/>
    </source>
</evidence>
<dbReference type="Pfam" id="PF00565">
    <property type="entry name" value="SNase"/>
    <property type="match status" value="1"/>
</dbReference>
<dbReference type="Proteomes" id="UP000315363">
    <property type="component" value="Unassembled WGS sequence"/>
</dbReference>
<dbReference type="GO" id="GO:0004519">
    <property type="term" value="F:endonuclease activity"/>
    <property type="evidence" value="ECO:0007669"/>
    <property type="project" value="UniProtKB-KW"/>
</dbReference>
<feature type="signal peptide" evidence="4">
    <location>
        <begin position="1"/>
        <end position="23"/>
    </location>
</feature>
<dbReference type="PROSITE" id="PS50830">
    <property type="entry name" value="TNASE_3"/>
    <property type="match status" value="1"/>
</dbReference>
<reference evidence="6 7" key="1">
    <citation type="submission" date="2019-06" db="EMBL/GenBank/DDBJ databases">
        <title>A large-scale integrated study on North Sea by COGITO (Coastal Microbe Genomic &amp; Taxonomic Observatory).</title>
        <authorList>
            <person name="Teeling H."/>
        </authorList>
    </citation>
    <scope>NUCLEOTIDE SEQUENCE [LARGE SCALE GENOMIC DNA]</scope>
    <source>
        <strain evidence="6 7">MAR_2009_79</strain>
    </source>
</reference>
<dbReference type="SUPFAM" id="SSF50199">
    <property type="entry name" value="Staphylococcal nuclease"/>
    <property type="match status" value="1"/>
</dbReference>
<proteinExistence type="predicted"/>
<evidence type="ECO:0000256" key="4">
    <source>
        <dbReference type="SAM" id="SignalP"/>
    </source>
</evidence>
<dbReference type="PANTHER" id="PTHR12302:SF3">
    <property type="entry name" value="SERINE_THREONINE-PROTEIN KINASE 31"/>
    <property type="match status" value="1"/>
</dbReference>
<evidence type="ECO:0000256" key="3">
    <source>
        <dbReference type="ARBA" id="ARBA00022801"/>
    </source>
</evidence>
<keyword evidence="3" id="KW-0378">Hydrolase</keyword>
<keyword evidence="7" id="KW-1185">Reference proteome</keyword>
<dbReference type="PANTHER" id="PTHR12302">
    <property type="entry name" value="EBNA2 BINDING PROTEIN P100"/>
    <property type="match status" value="1"/>
</dbReference>
<accession>A0ABY3AAV4</accession>
<dbReference type="InterPro" id="IPR035437">
    <property type="entry name" value="SNase_OB-fold_sf"/>
</dbReference>
<keyword evidence="2 6" id="KW-0255">Endonuclease</keyword>
<evidence type="ECO:0000259" key="5">
    <source>
        <dbReference type="PROSITE" id="PS50830"/>
    </source>
</evidence>
<evidence type="ECO:0000256" key="1">
    <source>
        <dbReference type="ARBA" id="ARBA00022722"/>
    </source>
</evidence>
<dbReference type="InterPro" id="IPR016071">
    <property type="entry name" value="Staphylococal_nuclease_OB-fold"/>
</dbReference>
<dbReference type="Gene3D" id="2.40.50.90">
    <property type="match status" value="1"/>
</dbReference>
<feature type="chain" id="PRO_5045267211" evidence="4">
    <location>
        <begin position="24"/>
        <end position="195"/>
    </location>
</feature>
<name>A0ABY3AAV4_9FLAO</name>
<comment type="caution">
    <text evidence="6">The sequence shown here is derived from an EMBL/GenBank/DDBJ whole genome shotgun (WGS) entry which is preliminary data.</text>
</comment>
<organism evidence="6 7">
    <name type="scientific">Arenibacter algicola</name>
    <dbReference type="NCBI Taxonomy" id="616991"/>
    <lineage>
        <taxon>Bacteria</taxon>
        <taxon>Pseudomonadati</taxon>
        <taxon>Bacteroidota</taxon>
        <taxon>Flavobacteriia</taxon>
        <taxon>Flavobacteriales</taxon>
        <taxon>Flavobacteriaceae</taxon>
        <taxon>Arenibacter</taxon>
    </lineage>
</organism>
<dbReference type="RefSeq" id="WP_227020896.1">
    <property type="nucleotide sequence ID" value="NZ_VHIF01000001.1"/>
</dbReference>